<reference evidence="2" key="1">
    <citation type="submission" date="2021-01" db="UniProtKB">
        <authorList>
            <consortium name="EnsemblMetazoa"/>
        </authorList>
    </citation>
    <scope>IDENTIFICATION</scope>
</reference>
<dbReference type="GeneID" id="111249004"/>
<evidence type="ECO:0000313" key="3">
    <source>
        <dbReference type="Proteomes" id="UP000594260"/>
    </source>
</evidence>
<proteinExistence type="predicted"/>
<dbReference type="Proteomes" id="UP000594260">
    <property type="component" value="Unplaced"/>
</dbReference>
<protein>
    <submittedName>
        <fullName evidence="2">Uncharacterized protein</fullName>
    </submittedName>
</protein>
<feature type="compositionally biased region" description="Basic and acidic residues" evidence="1">
    <location>
        <begin position="153"/>
        <end position="169"/>
    </location>
</feature>
<dbReference type="AlphaFoldDB" id="A0A7M7JVV9"/>
<evidence type="ECO:0000256" key="1">
    <source>
        <dbReference type="SAM" id="MobiDB-lite"/>
    </source>
</evidence>
<feature type="compositionally biased region" description="Polar residues" evidence="1">
    <location>
        <begin position="128"/>
        <end position="137"/>
    </location>
</feature>
<dbReference type="RefSeq" id="XP_022657974.1">
    <property type="nucleotide sequence ID" value="XM_022802239.1"/>
</dbReference>
<sequence>MLRKEVRWPGLQNPYGWPADMIGDLDAHTVDKSVCKQRLRPSRLEKNAKKFHKTLADVLPEAEPPPVPVRVDSLTSSDRRALESVGRQMTKNSEKEFDTIRSMQGPAIKQRQSTVEKKSRNTLEGVFPSTSNASASEEQVKVRRDRKRASSGYRDEKRRSPKNSFREHSYLPQAHLQPAQRERPNDHAIEITEDNEPPPPYSEVRRYP</sequence>
<accession>A0A7M7JVV9</accession>
<name>A0A7M7JVV9_VARDE</name>
<feature type="compositionally biased region" description="Basic and acidic residues" evidence="1">
    <location>
        <begin position="180"/>
        <end position="190"/>
    </location>
</feature>
<evidence type="ECO:0000313" key="2">
    <source>
        <dbReference type="EnsemblMetazoa" id="XP_022657974"/>
    </source>
</evidence>
<dbReference type="EnsemblMetazoa" id="XM_022802239">
    <property type="protein sequence ID" value="XP_022657974"/>
    <property type="gene ID" value="LOC111249004"/>
</dbReference>
<organism evidence="2 3">
    <name type="scientific">Varroa destructor</name>
    <name type="common">Honeybee mite</name>
    <dbReference type="NCBI Taxonomy" id="109461"/>
    <lineage>
        <taxon>Eukaryota</taxon>
        <taxon>Metazoa</taxon>
        <taxon>Ecdysozoa</taxon>
        <taxon>Arthropoda</taxon>
        <taxon>Chelicerata</taxon>
        <taxon>Arachnida</taxon>
        <taxon>Acari</taxon>
        <taxon>Parasitiformes</taxon>
        <taxon>Mesostigmata</taxon>
        <taxon>Gamasina</taxon>
        <taxon>Dermanyssoidea</taxon>
        <taxon>Varroidae</taxon>
        <taxon>Varroa</taxon>
    </lineage>
</organism>
<keyword evidence="3" id="KW-1185">Reference proteome</keyword>
<feature type="region of interest" description="Disordered" evidence="1">
    <location>
        <begin position="60"/>
        <end position="208"/>
    </location>
</feature>